<protein>
    <submittedName>
        <fullName evidence="7">Uncharacterized protein</fullName>
    </submittedName>
</protein>
<name>A0A2K3Q9A0_9HYPO</name>
<keyword evidence="5" id="KW-0539">Nucleus</keyword>
<feature type="region of interest" description="Disordered" evidence="6">
    <location>
        <begin position="395"/>
        <end position="426"/>
    </location>
</feature>
<dbReference type="EMBL" id="NRSZ01000968">
    <property type="protein sequence ID" value="PNY24119.1"/>
    <property type="molecule type" value="Genomic_DNA"/>
</dbReference>
<evidence type="ECO:0000313" key="8">
    <source>
        <dbReference type="Proteomes" id="UP000236621"/>
    </source>
</evidence>
<comment type="caution">
    <text evidence="7">The sequence shown here is derived from an EMBL/GenBank/DDBJ whole genome shotgun (WGS) entry which is preliminary data.</text>
</comment>
<sequence length="625" mass="68413">MFCNAVTTLSCRHTRTAQLFLRADDPPVFRSPAIAAPADSEPVLLPAAVLLQDRPACVSTSARRTASALAARALRRAMAASDAAVPSALGGRADRRSPPPASQSKRDRKRQAVIERLALLHDKFQHDKDSAYRDQLQRIQFELNTLQKFDPYVPGAFEVAGELQREHQRATGAALHAENARSIMDMTGVQFSQLMTDFQDVMEARDYQLSQTKNEYTRKVQEYKNTFMFKAETARREHGLLNSTLRDRLINQMNHKKARLQNEKEAFDISDTNALILNPSQFSLANPGSPGGQAGKRSTRNRKDAAADMNSNNAYPDTKKRKRNGGDDDGSPVPARRALDTTNTTPFWQSEKARTEARKAGSVYSIGSLFTEKELSMQYNTAAQAAHLHMTRHRITGGASSPESSDSGNGESNDNGDNESQPSAPVMERQISHATRSTRGVANQNFLDDRVLGIEGVSNYDLPSNLDLLHSFGTEAPKMPQAQPTQYMKPPNKGDTIVPKGLSDADIFADCQIIASLKQYDQRRKPGSHLDNPKGIRKTFEAVATPYQAGKYVGFGRAPREDPEAFEASLGLAPGSSARSLPVRGQARNFPAVAAAPMSRQSSAGGVAMSRQEATGSSRGKTRKN</sequence>
<feature type="compositionally biased region" description="Low complexity" evidence="6">
    <location>
        <begin position="400"/>
        <end position="420"/>
    </location>
</feature>
<accession>A0A2K3Q9A0</accession>
<reference evidence="7 8" key="1">
    <citation type="submission" date="2017-08" db="EMBL/GenBank/DDBJ databases">
        <title>Harnessing the power of phylogenomics to disentangle the directionality and signatures of interkingdom host jumping in the parasitic fungal genus Tolypocladium.</title>
        <authorList>
            <person name="Quandt C.A."/>
            <person name="Patterson W."/>
            <person name="Spatafora J.W."/>
        </authorList>
    </citation>
    <scope>NUCLEOTIDE SEQUENCE [LARGE SCALE GENOMIC DNA]</scope>
    <source>
        <strain evidence="7 8">CBS 113982</strain>
    </source>
</reference>
<dbReference type="InterPro" id="IPR013907">
    <property type="entry name" value="Sds3"/>
</dbReference>
<feature type="region of interest" description="Disordered" evidence="6">
    <location>
        <begin position="85"/>
        <end position="110"/>
    </location>
</feature>
<evidence type="ECO:0000256" key="5">
    <source>
        <dbReference type="ARBA" id="ARBA00023242"/>
    </source>
</evidence>
<keyword evidence="4" id="KW-0804">Transcription</keyword>
<dbReference type="AlphaFoldDB" id="A0A2K3Q9A0"/>
<dbReference type="GO" id="GO:0005654">
    <property type="term" value="C:nucleoplasm"/>
    <property type="evidence" value="ECO:0007669"/>
    <property type="project" value="UniProtKB-ARBA"/>
</dbReference>
<organism evidence="7 8">
    <name type="scientific">Tolypocladium capitatum</name>
    <dbReference type="NCBI Taxonomy" id="45235"/>
    <lineage>
        <taxon>Eukaryota</taxon>
        <taxon>Fungi</taxon>
        <taxon>Dikarya</taxon>
        <taxon>Ascomycota</taxon>
        <taxon>Pezizomycotina</taxon>
        <taxon>Sordariomycetes</taxon>
        <taxon>Hypocreomycetidae</taxon>
        <taxon>Hypocreales</taxon>
        <taxon>Ophiocordycipitaceae</taxon>
        <taxon>Tolypocladium</taxon>
    </lineage>
</organism>
<evidence type="ECO:0000256" key="3">
    <source>
        <dbReference type="ARBA" id="ARBA00023015"/>
    </source>
</evidence>
<dbReference type="STRING" id="45235.A0A2K3Q9A0"/>
<keyword evidence="8" id="KW-1185">Reference proteome</keyword>
<keyword evidence="2" id="KW-0678">Repressor</keyword>
<evidence type="ECO:0000256" key="4">
    <source>
        <dbReference type="ARBA" id="ARBA00023163"/>
    </source>
</evidence>
<feature type="region of interest" description="Disordered" evidence="6">
    <location>
        <begin position="280"/>
        <end position="360"/>
    </location>
</feature>
<keyword evidence="3" id="KW-0805">Transcription regulation</keyword>
<evidence type="ECO:0000256" key="6">
    <source>
        <dbReference type="SAM" id="MobiDB-lite"/>
    </source>
</evidence>
<dbReference type="OrthoDB" id="70376at2759"/>
<feature type="region of interest" description="Disordered" evidence="6">
    <location>
        <begin position="592"/>
        <end position="625"/>
    </location>
</feature>
<dbReference type="Pfam" id="PF08598">
    <property type="entry name" value="Sds3"/>
    <property type="match status" value="1"/>
</dbReference>
<dbReference type="SMART" id="SM01401">
    <property type="entry name" value="Sds3"/>
    <property type="match status" value="1"/>
</dbReference>
<evidence type="ECO:0000256" key="1">
    <source>
        <dbReference type="ARBA" id="ARBA00004123"/>
    </source>
</evidence>
<dbReference type="PANTHER" id="PTHR21964">
    <property type="entry name" value="BREAST CANCER METASTASIS-SUPPRESSOR 1"/>
    <property type="match status" value="1"/>
</dbReference>
<dbReference type="GO" id="GO:0010468">
    <property type="term" value="P:regulation of gene expression"/>
    <property type="evidence" value="ECO:0007669"/>
    <property type="project" value="UniProtKB-ARBA"/>
</dbReference>
<evidence type="ECO:0000256" key="2">
    <source>
        <dbReference type="ARBA" id="ARBA00022491"/>
    </source>
</evidence>
<dbReference type="Proteomes" id="UP000236621">
    <property type="component" value="Unassembled WGS sequence"/>
</dbReference>
<evidence type="ECO:0000313" key="7">
    <source>
        <dbReference type="EMBL" id="PNY24119.1"/>
    </source>
</evidence>
<proteinExistence type="predicted"/>
<gene>
    <name evidence="7" type="ORF">TCAP_05930</name>
</gene>
<comment type="subcellular location">
    <subcellularLocation>
        <location evidence="1">Nucleus</location>
    </subcellularLocation>
</comment>